<accession>A0ACB9AL35</accession>
<name>A0ACB9AL35_CICIN</name>
<reference evidence="2" key="1">
    <citation type="journal article" date="2022" name="Mol. Ecol. Resour.">
        <title>The genomes of chicory, endive, great burdock and yacon provide insights into Asteraceae palaeo-polyploidization history and plant inulin production.</title>
        <authorList>
            <person name="Fan W."/>
            <person name="Wang S."/>
            <person name="Wang H."/>
            <person name="Wang A."/>
            <person name="Jiang F."/>
            <person name="Liu H."/>
            <person name="Zhao H."/>
            <person name="Xu D."/>
            <person name="Zhang Y."/>
        </authorList>
    </citation>
    <scope>NUCLEOTIDE SEQUENCE [LARGE SCALE GENOMIC DNA]</scope>
    <source>
        <strain evidence="2">cv. Punajuju</strain>
    </source>
</reference>
<dbReference type="Proteomes" id="UP001055811">
    <property type="component" value="Linkage Group LG07"/>
</dbReference>
<reference evidence="1 2" key="2">
    <citation type="journal article" date="2022" name="Mol. Ecol. Resour.">
        <title>The genomes of chicory, endive, great burdock and yacon provide insights into Asteraceae paleo-polyploidization history and plant inulin production.</title>
        <authorList>
            <person name="Fan W."/>
            <person name="Wang S."/>
            <person name="Wang H."/>
            <person name="Wang A."/>
            <person name="Jiang F."/>
            <person name="Liu H."/>
            <person name="Zhao H."/>
            <person name="Xu D."/>
            <person name="Zhang Y."/>
        </authorList>
    </citation>
    <scope>NUCLEOTIDE SEQUENCE [LARGE SCALE GENOMIC DNA]</scope>
    <source>
        <strain evidence="2">cv. Punajuju</strain>
        <tissue evidence="1">Leaves</tissue>
    </source>
</reference>
<keyword evidence="2" id="KW-1185">Reference proteome</keyword>
<gene>
    <name evidence="1" type="ORF">L2E82_40754</name>
</gene>
<comment type="caution">
    <text evidence="1">The sequence shown here is derived from an EMBL/GenBank/DDBJ whole genome shotgun (WGS) entry which is preliminary data.</text>
</comment>
<evidence type="ECO:0000313" key="2">
    <source>
        <dbReference type="Proteomes" id="UP001055811"/>
    </source>
</evidence>
<sequence>MSLNEKIETTSCESADQVNRLKSDITDLSTKNDELKKQVMKVSTRDLFPANSEILDGVNNLAELGYLNEPSVLYNIYYRYQRDVIYTIMGPVLLANNPFKDVRISGSDVIMAYKEKILDSPHVYKIAEIAYNDMMRDGDKV</sequence>
<dbReference type="EMBL" id="CM042015">
    <property type="protein sequence ID" value="KAI3710954.1"/>
    <property type="molecule type" value="Genomic_DNA"/>
</dbReference>
<organism evidence="1 2">
    <name type="scientific">Cichorium intybus</name>
    <name type="common">Chicory</name>
    <dbReference type="NCBI Taxonomy" id="13427"/>
    <lineage>
        <taxon>Eukaryota</taxon>
        <taxon>Viridiplantae</taxon>
        <taxon>Streptophyta</taxon>
        <taxon>Embryophyta</taxon>
        <taxon>Tracheophyta</taxon>
        <taxon>Spermatophyta</taxon>
        <taxon>Magnoliopsida</taxon>
        <taxon>eudicotyledons</taxon>
        <taxon>Gunneridae</taxon>
        <taxon>Pentapetalae</taxon>
        <taxon>asterids</taxon>
        <taxon>campanulids</taxon>
        <taxon>Asterales</taxon>
        <taxon>Asteraceae</taxon>
        <taxon>Cichorioideae</taxon>
        <taxon>Cichorieae</taxon>
        <taxon>Cichoriinae</taxon>
        <taxon>Cichorium</taxon>
    </lineage>
</organism>
<protein>
    <submittedName>
        <fullName evidence="1">Uncharacterized protein</fullName>
    </submittedName>
</protein>
<proteinExistence type="predicted"/>
<evidence type="ECO:0000313" key="1">
    <source>
        <dbReference type="EMBL" id="KAI3710954.1"/>
    </source>
</evidence>